<evidence type="ECO:0000313" key="10">
    <source>
        <dbReference type="Proteomes" id="UP000664940"/>
    </source>
</evidence>
<reference evidence="8 10" key="1">
    <citation type="journal article" date="2020" name="Nature">
        <title>Six reference-quality genomes reveal evolution of bat adaptations.</title>
        <authorList>
            <person name="Jebb D."/>
            <person name="Huang Z."/>
            <person name="Pippel M."/>
            <person name="Hughes G.M."/>
            <person name="Lavrichenko K."/>
            <person name="Devanna P."/>
            <person name="Winkler S."/>
            <person name="Jermiin L.S."/>
            <person name="Skirmuntt E.C."/>
            <person name="Katzourakis A."/>
            <person name="Burkitt-Gray L."/>
            <person name="Ray D.A."/>
            <person name="Sullivan K.A.M."/>
            <person name="Roscito J.G."/>
            <person name="Kirilenko B.M."/>
            <person name="Davalos L.M."/>
            <person name="Corthals A.P."/>
            <person name="Power M.L."/>
            <person name="Jones G."/>
            <person name="Ransome R.D."/>
            <person name="Dechmann D.K.N."/>
            <person name="Locatelli A.G."/>
            <person name="Puechmaille S.J."/>
            <person name="Fedrigo O."/>
            <person name="Jarvis E.D."/>
            <person name="Hiller M."/>
            <person name="Vernes S.C."/>
            <person name="Myers E.W."/>
            <person name="Teeling E.C."/>
        </authorList>
    </citation>
    <scope>NUCLEOTIDE SEQUENCE [LARGE SCALE GENOMIC DNA]</scope>
    <source>
        <strain evidence="8">Bat1K_MPI-CBG_1</strain>
    </source>
</reference>
<evidence type="ECO:0000313" key="8">
    <source>
        <dbReference type="EMBL" id="KAF6126756.1"/>
    </source>
</evidence>
<evidence type="ECO:0000256" key="5">
    <source>
        <dbReference type="ARBA" id="ARBA00023320"/>
    </source>
</evidence>
<keyword evidence="3" id="KW-0964">Secreted</keyword>
<sequence length="138" mass="14517">MASPYFLSCLLLLPLGTCLPLPDGEEPADARGGIESKPSCADPAGGRRACLPWGSSPWRRAAHPLSLLVTAQEPPPPPVGRACASLRLRFGRQEDGSGAAGFLPADGKTARGQLGALARELSGYSRKKGGFSFRFGRR</sequence>
<dbReference type="GO" id="GO:0007218">
    <property type="term" value="P:neuropeptide signaling pathway"/>
    <property type="evidence" value="ECO:0007669"/>
    <property type="project" value="UniProtKB-KW"/>
</dbReference>
<dbReference type="GO" id="GO:0005576">
    <property type="term" value="C:extracellular region"/>
    <property type="evidence" value="ECO:0007669"/>
    <property type="project" value="UniProtKB-SubCell"/>
</dbReference>
<accession>A0A6J2L2Q4</accession>
<keyword evidence="4" id="KW-0027">Amidation</keyword>
<keyword evidence="9" id="KW-1185">Reference proteome</keyword>
<keyword evidence="5 11" id="KW-0527">Neuropeptide</keyword>
<dbReference type="GO" id="GO:0005184">
    <property type="term" value="F:neuropeptide hormone activity"/>
    <property type="evidence" value="ECO:0007669"/>
    <property type="project" value="TreeGrafter"/>
</dbReference>
<dbReference type="AlphaFoldDB" id="A0A6J2L2Q4"/>
<dbReference type="Proteomes" id="UP000664940">
    <property type="component" value="Unassembled WGS sequence"/>
</dbReference>
<evidence type="ECO:0000256" key="3">
    <source>
        <dbReference type="ARBA" id="ARBA00022525"/>
    </source>
</evidence>
<dbReference type="EMBL" id="JABVXQ010000002">
    <property type="protein sequence ID" value="KAF6126756.1"/>
    <property type="molecule type" value="Genomic_DNA"/>
</dbReference>
<comment type="subcellular location">
    <subcellularLocation>
        <location evidence="1">Secreted</location>
    </subcellularLocation>
</comment>
<organism evidence="9 11">
    <name type="scientific">Phyllostomus discolor</name>
    <name type="common">pale spear-nosed bat</name>
    <dbReference type="NCBI Taxonomy" id="89673"/>
    <lineage>
        <taxon>Eukaryota</taxon>
        <taxon>Metazoa</taxon>
        <taxon>Chordata</taxon>
        <taxon>Craniata</taxon>
        <taxon>Vertebrata</taxon>
        <taxon>Euteleostomi</taxon>
        <taxon>Mammalia</taxon>
        <taxon>Eutheria</taxon>
        <taxon>Laurasiatheria</taxon>
        <taxon>Chiroptera</taxon>
        <taxon>Yangochiroptera</taxon>
        <taxon>Phyllostomidae</taxon>
        <taxon>Phyllostominae</taxon>
        <taxon>Phyllostomus</taxon>
    </lineage>
</organism>
<dbReference type="Pfam" id="PF11109">
    <property type="entry name" value="RFamide_26RFa"/>
    <property type="match status" value="1"/>
</dbReference>
<dbReference type="GeneID" id="114491701"/>
<evidence type="ECO:0000256" key="4">
    <source>
        <dbReference type="ARBA" id="ARBA00022815"/>
    </source>
</evidence>
<proteinExistence type="inferred from homology"/>
<dbReference type="RefSeq" id="XP_028361721.1">
    <property type="nucleotide sequence ID" value="XM_028505920.2"/>
</dbReference>
<dbReference type="KEGG" id="pdic:114491701"/>
<evidence type="ECO:0000313" key="9">
    <source>
        <dbReference type="Proteomes" id="UP000504628"/>
    </source>
</evidence>
<evidence type="ECO:0000256" key="7">
    <source>
        <dbReference type="SAM" id="SignalP"/>
    </source>
</evidence>
<evidence type="ECO:0000256" key="6">
    <source>
        <dbReference type="SAM" id="MobiDB-lite"/>
    </source>
</evidence>
<reference evidence="11" key="2">
    <citation type="submission" date="2025-04" db="UniProtKB">
        <authorList>
            <consortium name="RefSeq"/>
        </authorList>
    </citation>
    <scope>IDENTIFICATION</scope>
    <source>
        <tissue evidence="11">Muscle</tissue>
    </source>
</reference>
<evidence type="ECO:0000313" key="11">
    <source>
        <dbReference type="RefSeq" id="XP_028361721.1"/>
    </source>
</evidence>
<dbReference type="InterPro" id="IPR024565">
    <property type="entry name" value="P518"/>
</dbReference>
<gene>
    <name evidence="11" type="primary">LOC114491701</name>
    <name evidence="8" type="ORF">HJG60_015903</name>
</gene>
<feature type="region of interest" description="Disordered" evidence="6">
    <location>
        <begin position="25"/>
        <end position="46"/>
    </location>
</feature>
<evidence type="ECO:0000256" key="1">
    <source>
        <dbReference type="ARBA" id="ARBA00004613"/>
    </source>
</evidence>
<evidence type="ECO:0000256" key="2">
    <source>
        <dbReference type="ARBA" id="ARBA00005516"/>
    </source>
</evidence>
<dbReference type="OrthoDB" id="9831857at2759"/>
<feature type="chain" id="PRO_5044641020" evidence="7">
    <location>
        <begin position="19"/>
        <end position="138"/>
    </location>
</feature>
<comment type="similarity">
    <text evidence="2">Belongs to the RFamide neuropeptide family.</text>
</comment>
<name>A0A6J2L2Q4_9CHIR</name>
<dbReference type="CTD" id="347148"/>
<dbReference type="Proteomes" id="UP000504628">
    <property type="component" value="Chromosome 3"/>
</dbReference>
<protein>
    <submittedName>
        <fullName evidence="11">Orexigenic neuropeptide QRFP</fullName>
    </submittedName>
    <submittedName>
        <fullName evidence="8">Pyroglutamylated RFamide peptide</fullName>
    </submittedName>
</protein>
<dbReference type="PANTHER" id="PTHR36476:SF1">
    <property type="entry name" value="OREXIGENIC NEUROPEPTIDE QRFP"/>
    <property type="match status" value="1"/>
</dbReference>
<dbReference type="GO" id="GO:0031854">
    <property type="term" value="F:orexigenic neuropeptide QRFP receptor binding"/>
    <property type="evidence" value="ECO:0007669"/>
    <property type="project" value="InterPro"/>
</dbReference>
<feature type="signal peptide" evidence="7">
    <location>
        <begin position="1"/>
        <end position="18"/>
    </location>
</feature>
<keyword evidence="7" id="KW-0732">Signal</keyword>
<dbReference type="PANTHER" id="PTHR36476">
    <property type="entry name" value="OREXIGENIC NEUROPEPTIDE QRFP"/>
    <property type="match status" value="1"/>
</dbReference>